<dbReference type="EMBL" id="BMAW01027048">
    <property type="protein sequence ID" value="GFT99923.1"/>
    <property type="molecule type" value="Genomic_DNA"/>
</dbReference>
<sequence length="135" mass="15037">MLSCVASPTGTQGCWVCGCQSQIYLLCQLSWGFKRFSLYICIQPRCQNAQILNSFIMVGFPSLWESSTICSYRNSASWIEDIGTCPCTSILQNLRVFVEIGQMSAVAWVIELSDLGKFCFFHGSMCQSTEGAKWG</sequence>
<dbReference type="Proteomes" id="UP000887013">
    <property type="component" value="Unassembled WGS sequence"/>
</dbReference>
<gene>
    <name evidence="1" type="ORF">NPIL_94641</name>
</gene>
<evidence type="ECO:0000313" key="2">
    <source>
        <dbReference type="Proteomes" id="UP000887013"/>
    </source>
</evidence>
<protein>
    <submittedName>
        <fullName evidence="1">Uncharacterized protein</fullName>
    </submittedName>
</protein>
<reference evidence="1" key="1">
    <citation type="submission" date="2020-08" db="EMBL/GenBank/DDBJ databases">
        <title>Multicomponent nature underlies the extraordinary mechanical properties of spider dragline silk.</title>
        <authorList>
            <person name="Kono N."/>
            <person name="Nakamura H."/>
            <person name="Mori M."/>
            <person name="Yoshida Y."/>
            <person name="Ohtoshi R."/>
            <person name="Malay A.D."/>
            <person name="Moran D.A.P."/>
            <person name="Tomita M."/>
            <person name="Numata K."/>
            <person name="Arakawa K."/>
        </authorList>
    </citation>
    <scope>NUCLEOTIDE SEQUENCE</scope>
</reference>
<evidence type="ECO:0000313" key="1">
    <source>
        <dbReference type="EMBL" id="GFT99923.1"/>
    </source>
</evidence>
<proteinExistence type="predicted"/>
<organism evidence="1 2">
    <name type="scientific">Nephila pilipes</name>
    <name type="common">Giant wood spider</name>
    <name type="synonym">Nephila maculata</name>
    <dbReference type="NCBI Taxonomy" id="299642"/>
    <lineage>
        <taxon>Eukaryota</taxon>
        <taxon>Metazoa</taxon>
        <taxon>Ecdysozoa</taxon>
        <taxon>Arthropoda</taxon>
        <taxon>Chelicerata</taxon>
        <taxon>Arachnida</taxon>
        <taxon>Araneae</taxon>
        <taxon>Araneomorphae</taxon>
        <taxon>Entelegynae</taxon>
        <taxon>Araneoidea</taxon>
        <taxon>Nephilidae</taxon>
        <taxon>Nephila</taxon>
    </lineage>
</organism>
<keyword evidence="2" id="KW-1185">Reference proteome</keyword>
<dbReference type="AlphaFoldDB" id="A0A8X6Q7J6"/>
<comment type="caution">
    <text evidence="1">The sequence shown here is derived from an EMBL/GenBank/DDBJ whole genome shotgun (WGS) entry which is preliminary data.</text>
</comment>
<name>A0A8X6Q7J6_NEPPI</name>
<accession>A0A8X6Q7J6</accession>